<dbReference type="Proteomes" id="UP000326396">
    <property type="component" value="Linkage Group LG16"/>
</dbReference>
<protein>
    <submittedName>
        <fullName evidence="2">Uncharacterized protein</fullName>
    </submittedName>
</protein>
<comment type="caution">
    <text evidence="2">The sequence shown here is derived from an EMBL/GenBank/DDBJ whole genome shotgun (WGS) entry which is preliminary data.</text>
</comment>
<evidence type="ECO:0000256" key="1">
    <source>
        <dbReference type="SAM" id="Coils"/>
    </source>
</evidence>
<dbReference type="EMBL" id="SZYD01000008">
    <property type="protein sequence ID" value="KAD5507824.1"/>
    <property type="molecule type" value="Genomic_DNA"/>
</dbReference>
<dbReference type="InterPro" id="IPR010746">
    <property type="entry name" value="CYMV_Orf1"/>
</dbReference>
<keyword evidence="1" id="KW-0175">Coiled coil</keyword>
<name>A0A5N6NX12_9ASTR</name>
<reference evidence="2 3" key="1">
    <citation type="submission" date="2019-05" db="EMBL/GenBank/DDBJ databases">
        <title>Mikania micrantha, genome provides insights into the molecular mechanism of rapid growth.</title>
        <authorList>
            <person name="Liu B."/>
        </authorList>
    </citation>
    <scope>NUCLEOTIDE SEQUENCE [LARGE SCALE GENOMIC DNA]</scope>
    <source>
        <strain evidence="2">NLD-2019</strain>
        <tissue evidence="2">Leaf</tissue>
    </source>
</reference>
<organism evidence="2 3">
    <name type="scientific">Mikania micrantha</name>
    <name type="common">bitter vine</name>
    <dbReference type="NCBI Taxonomy" id="192012"/>
    <lineage>
        <taxon>Eukaryota</taxon>
        <taxon>Viridiplantae</taxon>
        <taxon>Streptophyta</taxon>
        <taxon>Embryophyta</taxon>
        <taxon>Tracheophyta</taxon>
        <taxon>Spermatophyta</taxon>
        <taxon>Magnoliopsida</taxon>
        <taxon>eudicotyledons</taxon>
        <taxon>Gunneridae</taxon>
        <taxon>Pentapetalae</taxon>
        <taxon>asterids</taxon>
        <taxon>campanulids</taxon>
        <taxon>Asterales</taxon>
        <taxon>Asteraceae</taxon>
        <taxon>Asteroideae</taxon>
        <taxon>Heliantheae alliance</taxon>
        <taxon>Eupatorieae</taxon>
        <taxon>Mikania</taxon>
    </lineage>
</organism>
<accession>A0A5N6NX12</accession>
<proteinExistence type="predicted"/>
<evidence type="ECO:0000313" key="3">
    <source>
        <dbReference type="Proteomes" id="UP000326396"/>
    </source>
</evidence>
<dbReference type="AlphaFoldDB" id="A0A5N6NX12"/>
<feature type="coiled-coil region" evidence="1">
    <location>
        <begin position="135"/>
        <end position="162"/>
    </location>
</feature>
<keyword evidence="3" id="KW-1185">Reference proteome</keyword>
<evidence type="ECO:0000313" key="2">
    <source>
        <dbReference type="EMBL" id="KAD5507824.1"/>
    </source>
</evidence>
<gene>
    <name evidence="2" type="ORF">E3N88_15527</name>
</gene>
<sequence>MAGRRETAWDRIRDEFMSRKWRNFPGVVTRLQQIDADERRGLQLLCYEDEGFGTTPHRNTVISYQPFSLYRIQYLVAQRLPPVSEEPMEIRRSTEIHDEVRRLLLNQYEEILGHLHIFRAMLSVRRIYHETGTGGDNARETLSEIQEKSEEFQKEISEELRKIENQLLAHEPLTKKQVKELVIEIAQQPKIVEAEALKLTEELKAQQTIEAVETIEVPAVGFSKSSGVGTTTQQTGITIKQNNFIIQAITNLLEEVKSVKEDVKELRQEFQKGKAPAIENEQLLEELNKKLETLTIGGEKLHKPKGPYYVFKDPYKILKEEQEKQKK</sequence>
<dbReference type="Pfam" id="PF07028">
    <property type="entry name" value="DUF1319"/>
    <property type="match status" value="1"/>
</dbReference>